<sequence>MDEMRFHWEMFAFESMFARRMEVPVLQTAKSSLKSPQYAAPFSPV</sequence>
<evidence type="ECO:0000313" key="1">
    <source>
        <dbReference type="EMBL" id="EEG32710.1"/>
    </source>
</evidence>
<accession>C0EQF2</accession>
<protein>
    <submittedName>
        <fullName evidence="1">Uncharacterized protein</fullName>
    </submittedName>
</protein>
<evidence type="ECO:0000313" key="2">
    <source>
        <dbReference type="Proteomes" id="UP000004457"/>
    </source>
</evidence>
<dbReference type="EMBL" id="ACEN01000099">
    <property type="protein sequence ID" value="EEG32710.1"/>
    <property type="molecule type" value="Genomic_DNA"/>
</dbReference>
<dbReference type="Proteomes" id="UP000004457">
    <property type="component" value="Unassembled WGS sequence"/>
</dbReference>
<name>C0EQF2_NEIFL</name>
<keyword evidence="2" id="KW-1185">Reference proteome</keyword>
<dbReference type="AlphaFoldDB" id="C0EQF2"/>
<reference evidence="1 2" key="1">
    <citation type="submission" date="2009-01" db="EMBL/GenBank/DDBJ databases">
        <authorList>
            <person name="Fulton L."/>
            <person name="Clifton S."/>
            <person name="Chinwalla A.T."/>
            <person name="Mitreva M."/>
            <person name="Sodergren E."/>
            <person name="Weinstock G."/>
            <person name="Clifton S."/>
            <person name="Dooling D.J."/>
            <person name="Fulton B."/>
            <person name="Minx P."/>
            <person name="Pepin K.H."/>
            <person name="Johnson M."/>
            <person name="Bhonagiri V."/>
            <person name="Nash W.E."/>
            <person name="Mardis E.R."/>
            <person name="Wilson R.K."/>
        </authorList>
    </citation>
    <scope>NUCLEOTIDE SEQUENCE [LARGE SCALE GENOMIC DNA]</scope>
    <source>
        <strain evidence="1 2">NRL30031/H210</strain>
    </source>
</reference>
<organism evidence="1 2">
    <name type="scientific">Neisseria flavescens NRL30031/H210</name>
    <dbReference type="NCBI Taxonomy" id="546264"/>
    <lineage>
        <taxon>Bacteria</taxon>
        <taxon>Pseudomonadati</taxon>
        <taxon>Pseudomonadota</taxon>
        <taxon>Betaproteobacteria</taxon>
        <taxon>Neisseriales</taxon>
        <taxon>Neisseriaceae</taxon>
        <taxon>Neisseria</taxon>
    </lineage>
</organism>
<gene>
    <name evidence="1" type="ORF">NEIFLAOT_02208</name>
</gene>
<proteinExistence type="predicted"/>
<comment type="caution">
    <text evidence="1">The sequence shown here is derived from an EMBL/GenBank/DDBJ whole genome shotgun (WGS) entry which is preliminary data.</text>
</comment>